<dbReference type="SUPFAM" id="SSF103473">
    <property type="entry name" value="MFS general substrate transporter"/>
    <property type="match status" value="1"/>
</dbReference>
<name>A0A2N8LEC9_9STRE</name>
<gene>
    <name evidence="9" type="ORF">AT575_00625</name>
</gene>
<feature type="transmembrane region" description="Helical" evidence="7">
    <location>
        <begin position="129"/>
        <end position="147"/>
    </location>
</feature>
<keyword evidence="5 7" id="KW-1133">Transmembrane helix</keyword>
<dbReference type="PANTHER" id="PTHR43124:SF10">
    <property type="entry name" value="PURINE EFFLUX PUMP PBUE"/>
    <property type="match status" value="1"/>
</dbReference>
<evidence type="ECO:0000256" key="3">
    <source>
        <dbReference type="ARBA" id="ARBA00022475"/>
    </source>
</evidence>
<accession>A0A2N8LEC9</accession>
<dbReference type="AlphaFoldDB" id="A0A2N8LEC9"/>
<feature type="transmembrane region" description="Helical" evidence="7">
    <location>
        <begin position="63"/>
        <end position="86"/>
    </location>
</feature>
<reference evidence="9 10" key="1">
    <citation type="submission" date="2015-12" db="EMBL/GenBank/DDBJ databases">
        <title>Streptococcus penaeicida sp. nov.</title>
        <authorList>
            <person name="Gomez-Gil B."/>
            <person name="Morales-Covarrubias M."/>
        </authorList>
    </citation>
    <scope>NUCLEOTIDE SEQUENCE [LARGE SCALE GENOMIC DNA]</scope>
    <source>
        <strain evidence="9 10">CAIM 1838</strain>
    </source>
</reference>
<evidence type="ECO:0000256" key="1">
    <source>
        <dbReference type="ARBA" id="ARBA00004651"/>
    </source>
</evidence>
<evidence type="ECO:0000256" key="2">
    <source>
        <dbReference type="ARBA" id="ARBA00022448"/>
    </source>
</evidence>
<dbReference type="Proteomes" id="UP000235963">
    <property type="component" value="Unassembled WGS sequence"/>
</dbReference>
<feature type="domain" description="Major facilitator superfamily (MFS) profile" evidence="8">
    <location>
        <begin position="1"/>
        <end position="240"/>
    </location>
</feature>
<keyword evidence="4 7" id="KW-0812">Transmembrane</keyword>
<dbReference type="PANTHER" id="PTHR43124">
    <property type="entry name" value="PURINE EFFLUX PUMP PBUE"/>
    <property type="match status" value="1"/>
</dbReference>
<keyword evidence="3" id="KW-1003">Cell membrane</keyword>
<feature type="transmembrane region" description="Helical" evidence="7">
    <location>
        <begin position="186"/>
        <end position="209"/>
    </location>
</feature>
<protein>
    <recommendedName>
        <fullName evidence="8">Major facilitator superfamily (MFS) profile domain-containing protein</fullName>
    </recommendedName>
</protein>
<sequence length="240" mass="27199">MVIGMPLTRMLSQYFNWQVDYLFLIVLMIIAFIYFLNFLPSVKTNQNQINFKSELALLKNKETLFVLFSSLITFIGYGSLFTYVTPYLLELFPKVDHILSYYLIIMGLACFSGNLCGGYISDRIGFKKALLIGTAIQMVLTGLIFVFQNQMWITLILILLWQFMGWFIGLQLNTGINITTQNKSSFILNLNSSNIQLGQAFGLSIAVFIIKSFGIQSLSLLTLSSTLLILLISTILKEKT</sequence>
<comment type="subcellular location">
    <subcellularLocation>
        <location evidence="1">Cell membrane</location>
        <topology evidence="1">Multi-pass membrane protein</topology>
    </subcellularLocation>
</comment>
<evidence type="ECO:0000256" key="6">
    <source>
        <dbReference type="ARBA" id="ARBA00023136"/>
    </source>
</evidence>
<dbReference type="Pfam" id="PF07690">
    <property type="entry name" value="MFS_1"/>
    <property type="match status" value="1"/>
</dbReference>
<feature type="transmembrane region" description="Helical" evidence="7">
    <location>
        <begin position="153"/>
        <end position="174"/>
    </location>
</feature>
<dbReference type="EMBL" id="LOCM01000005">
    <property type="protein sequence ID" value="PND48528.1"/>
    <property type="molecule type" value="Genomic_DNA"/>
</dbReference>
<dbReference type="GO" id="GO:0005886">
    <property type="term" value="C:plasma membrane"/>
    <property type="evidence" value="ECO:0007669"/>
    <property type="project" value="UniProtKB-SubCell"/>
</dbReference>
<evidence type="ECO:0000256" key="7">
    <source>
        <dbReference type="SAM" id="Phobius"/>
    </source>
</evidence>
<evidence type="ECO:0000256" key="5">
    <source>
        <dbReference type="ARBA" id="ARBA00022989"/>
    </source>
</evidence>
<dbReference type="InterPro" id="IPR011701">
    <property type="entry name" value="MFS"/>
</dbReference>
<evidence type="ECO:0000256" key="4">
    <source>
        <dbReference type="ARBA" id="ARBA00022692"/>
    </source>
</evidence>
<dbReference type="Gene3D" id="1.20.1250.20">
    <property type="entry name" value="MFS general substrate transporter like domains"/>
    <property type="match status" value="1"/>
</dbReference>
<feature type="transmembrane region" description="Helical" evidence="7">
    <location>
        <begin position="215"/>
        <end position="236"/>
    </location>
</feature>
<feature type="transmembrane region" description="Helical" evidence="7">
    <location>
        <begin position="98"/>
        <end position="117"/>
    </location>
</feature>
<organism evidence="9 10">
    <name type="scientific">Streptococcus penaeicida</name>
    <dbReference type="NCBI Taxonomy" id="1765960"/>
    <lineage>
        <taxon>Bacteria</taxon>
        <taxon>Bacillati</taxon>
        <taxon>Bacillota</taxon>
        <taxon>Bacilli</taxon>
        <taxon>Lactobacillales</taxon>
        <taxon>Streptococcaceae</taxon>
        <taxon>Streptococcus</taxon>
    </lineage>
</organism>
<keyword evidence="10" id="KW-1185">Reference proteome</keyword>
<dbReference type="InterPro" id="IPR036259">
    <property type="entry name" value="MFS_trans_sf"/>
</dbReference>
<dbReference type="InterPro" id="IPR020846">
    <property type="entry name" value="MFS_dom"/>
</dbReference>
<dbReference type="GO" id="GO:0022857">
    <property type="term" value="F:transmembrane transporter activity"/>
    <property type="evidence" value="ECO:0007669"/>
    <property type="project" value="InterPro"/>
</dbReference>
<dbReference type="InterPro" id="IPR050189">
    <property type="entry name" value="MFS_Efflux_Transporters"/>
</dbReference>
<keyword evidence="6 7" id="KW-0472">Membrane</keyword>
<comment type="caution">
    <text evidence="9">The sequence shown here is derived from an EMBL/GenBank/DDBJ whole genome shotgun (WGS) entry which is preliminary data.</text>
</comment>
<proteinExistence type="predicted"/>
<evidence type="ECO:0000259" key="8">
    <source>
        <dbReference type="PROSITE" id="PS50850"/>
    </source>
</evidence>
<feature type="transmembrane region" description="Helical" evidence="7">
    <location>
        <begin position="20"/>
        <end position="42"/>
    </location>
</feature>
<dbReference type="PROSITE" id="PS50850">
    <property type="entry name" value="MFS"/>
    <property type="match status" value="1"/>
</dbReference>
<keyword evidence="2" id="KW-0813">Transport</keyword>
<evidence type="ECO:0000313" key="10">
    <source>
        <dbReference type="Proteomes" id="UP000235963"/>
    </source>
</evidence>
<evidence type="ECO:0000313" key="9">
    <source>
        <dbReference type="EMBL" id="PND48528.1"/>
    </source>
</evidence>